<keyword evidence="10" id="KW-1185">Reference proteome</keyword>
<dbReference type="PANTHER" id="PTHR14401:SF6">
    <property type="entry name" value="CENTROMERE PROTEIN K"/>
    <property type="match status" value="1"/>
</dbReference>
<dbReference type="GO" id="GO:0000775">
    <property type="term" value="C:chromosome, centromeric region"/>
    <property type="evidence" value="ECO:0007669"/>
    <property type="project" value="UniProtKB-SubCell"/>
</dbReference>
<evidence type="ECO:0000256" key="1">
    <source>
        <dbReference type="ARBA" id="ARBA00004123"/>
    </source>
</evidence>
<dbReference type="AlphaFoldDB" id="A0A397UM57"/>
<evidence type="ECO:0000256" key="8">
    <source>
        <dbReference type="SAM" id="Coils"/>
    </source>
</evidence>
<dbReference type="GO" id="GO:0005634">
    <property type="term" value="C:nucleus"/>
    <property type="evidence" value="ECO:0007669"/>
    <property type="project" value="UniProtKB-SubCell"/>
</dbReference>
<evidence type="ECO:0000313" key="9">
    <source>
        <dbReference type="EMBL" id="RIB11330.1"/>
    </source>
</evidence>
<proteinExistence type="inferred from homology"/>
<protein>
    <submittedName>
        <fullName evidence="9">Centromere-associated protein K-domain-containing protein</fullName>
    </submittedName>
</protein>
<sequence>MSFQDMEETNILYDYDETDIDKILQILMDQYVQEKEKLNNLRLQLQLSLQSPELSEDIKRVAILKAEEQKLDQEIEQQMLDQHKAKIKSRIFRDIWVRKQISDTVEQCRNFLPKLRQEIQDTKDHIIREKETLKETNIIHEVLSERIERRSDEHLSRESENCILKKELNDVKRSYNTLKKELIKFVDTHFPPHKLVRKDMEEDYDDDDDDDYEDNINSSLKVLLEDLMNQSFNNPSDPYLYIDTNKVWPPYVENLVCAGIARRHPLNTNKIALAEFHL</sequence>
<dbReference type="GO" id="GO:0000070">
    <property type="term" value="P:mitotic sister chromatid segregation"/>
    <property type="evidence" value="ECO:0007669"/>
    <property type="project" value="TreeGrafter"/>
</dbReference>
<dbReference type="Pfam" id="PF11802">
    <property type="entry name" value="CENP-K"/>
    <property type="match status" value="1"/>
</dbReference>
<dbReference type="PANTHER" id="PTHR14401">
    <property type="entry name" value="CENTROMERE PROTEIN K"/>
    <property type="match status" value="1"/>
</dbReference>
<keyword evidence="5 8" id="KW-0175">Coiled coil</keyword>
<keyword evidence="6" id="KW-0539">Nucleus</keyword>
<evidence type="ECO:0000256" key="6">
    <source>
        <dbReference type="ARBA" id="ARBA00023242"/>
    </source>
</evidence>
<evidence type="ECO:0000256" key="3">
    <source>
        <dbReference type="ARBA" id="ARBA00005795"/>
    </source>
</evidence>
<dbReference type="EMBL" id="QKWP01001144">
    <property type="protein sequence ID" value="RIB11330.1"/>
    <property type="molecule type" value="Genomic_DNA"/>
</dbReference>
<comment type="caution">
    <text evidence="9">The sequence shown here is derived from an EMBL/GenBank/DDBJ whole genome shotgun (WGS) entry which is preliminary data.</text>
</comment>
<evidence type="ECO:0000256" key="7">
    <source>
        <dbReference type="ARBA" id="ARBA00023328"/>
    </source>
</evidence>
<dbReference type="Proteomes" id="UP000266673">
    <property type="component" value="Unassembled WGS sequence"/>
</dbReference>
<keyword evidence="4" id="KW-0158">Chromosome</keyword>
<reference evidence="9 10" key="1">
    <citation type="submission" date="2018-06" db="EMBL/GenBank/DDBJ databases">
        <title>Comparative genomics reveals the genomic features of Rhizophagus irregularis, R. cerebriforme, R. diaphanum and Gigaspora rosea, and their symbiotic lifestyle signature.</title>
        <authorList>
            <person name="Morin E."/>
            <person name="San Clemente H."/>
            <person name="Chen E.C.H."/>
            <person name="De La Providencia I."/>
            <person name="Hainaut M."/>
            <person name="Kuo A."/>
            <person name="Kohler A."/>
            <person name="Murat C."/>
            <person name="Tang N."/>
            <person name="Roy S."/>
            <person name="Loubradou J."/>
            <person name="Henrissat B."/>
            <person name="Grigoriev I.V."/>
            <person name="Corradi N."/>
            <person name="Roux C."/>
            <person name="Martin F.M."/>
        </authorList>
    </citation>
    <scope>NUCLEOTIDE SEQUENCE [LARGE SCALE GENOMIC DNA]</scope>
    <source>
        <strain evidence="9 10">DAOM 194757</strain>
    </source>
</reference>
<evidence type="ECO:0000256" key="2">
    <source>
        <dbReference type="ARBA" id="ARBA00004584"/>
    </source>
</evidence>
<accession>A0A397UM57</accession>
<organism evidence="9 10">
    <name type="scientific">Gigaspora rosea</name>
    <dbReference type="NCBI Taxonomy" id="44941"/>
    <lineage>
        <taxon>Eukaryota</taxon>
        <taxon>Fungi</taxon>
        <taxon>Fungi incertae sedis</taxon>
        <taxon>Mucoromycota</taxon>
        <taxon>Glomeromycotina</taxon>
        <taxon>Glomeromycetes</taxon>
        <taxon>Diversisporales</taxon>
        <taxon>Gigasporaceae</taxon>
        <taxon>Gigaspora</taxon>
    </lineage>
</organism>
<keyword evidence="7" id="KW-0137">Centromere</keyword>
<evidence type="ECO:0000313" key="10">
    <source>
        <dbReference type="Proteomes" id="UP000266673"/>
    </source>
</evidence>
<name>A0A397UM57_9GLOM</name>
<evidence type="ECO:0000256" key="5">
    <source>
        <dbReference type="ARBA" id="ARBA00023054"/>
    </source>
</evidence>
<feature type="coiled-coil region" evidence="8">
    <location>
        <begin position="24"/>
        <end position="81"/>
    </location>
</feature>
<comment type="similarity">
    <text evidence="3">Belongs to the CENP-K/MCM22 family.</text>
</comment>
<dbReference type="OrthoDB" id="9445768at2759"/>
<evidence type="ECO:0000256" key="4">
    <source>
        <dbReference type="ARBA" id="ARBA00022454"/>
    </source>
</evidence>
<dbReference type="InterPro" id="IPR020993">
    <property type="entry name" value="Centromere_CenpK"/>
</dbReference>
<dbReference type="GO" id="GO:0051382">
    <property type="term" value="P:kinetochore assembly"/>
    <property type="evidence" value="ECO:0007669"/>
    <property type="project" value="InterPro"/>
</dbReference>
<comment type="subcellular location">
    <subcellularLocation>
        <location evidence="2">Chromosome</location>
        <location evidence="2">Centromere</location>
    </subcellularLocation>
    <subcellularLocation>
        <location evidence="1">Nucleus</location>
    </subcellularLocation>
</comment>
<gene>
    <name evidence="9" type="ORF">C2G38_2145643</name>
</gene>
<dbReference type="STRING" id="44941.A0A397UM57"/>